<accession>A0A2N7S3U7</accession>
<sequence>MAWQKFLIRILRYLPWFQALIIRVSNQASISLRLFSAQSCFNLTAQVIDEYFCYTRFRTVQCLGYDVES</sequence>
<proteinExistence type="predicted"/>
<reference evidence="1 2" key="1">
    <citation type="journal article" date="2017" name="Elife">
        <title>Extensive horizontal gene transfer in cheese-associated bacteria.</title>
        <authorList>
            <person name="Bonham K.S."/>
            <person name="Wolfe B.E."/>
            <person name="Dutton R.J."/>
        </authorList>
    </citation>
    <scope>NUCLEOTIDE SEQUENCE [LARGE SCALE GENOMIC DNA]</scope>
    <source>
        <strain evidence="1 2">JB182</strain>
    </source>
</reference>
<gene>
    <name evidence="1" type="ORF">CIK84_04335</name>
</gene>
<comment type="caution">
    <text evidence="1">The sequence shown here is derived from an EMBL/GenBank/DDBJ whole genome shotgun (WGS) entry which is preliminary data.</text>
</comment>
<dbReference type="EMBL" id="PNQX01000001">
    <property type="protein sequence ID" value="PMQ20821.1"/>
    <property type="molecule type" value="Genomic_DNA"/>
</dbReference>
<dbReference type="AlphaFoldDB" id="A0A2N7S3U7"/>
<evidence type="ECO:0000313" key="2">
    <source>
        <dbReference type="Proteomes" id="UP000235739"/>
    </source>
</evidence>
<protein>
    <submittedName>
        <fullName evidence="1">Uncharacterized protein</fullName>
    </submittedName>
</protein>
<evidence type="ECO:0000313" key="1">
    <source>
        <dbReference type="EMBL" id="PMQ20821.1"/>
    </source>
</evidence>
<name>A0A2N7S3U7_9MICC</name>
<organism evidence="1 2">
    <name type="scientific">Glutamicibacter arilaitensis</name>
    <dbReference type="NCBI Taxonomy" id="256701"/>
    <lineage>
        <taxon>Bacteria</taxon>
        <taxon>Bacillati</taxon>
        <taxon>Actinomycetota</taxon>
        <taxon>Actinomycetes</taxon>
        <taxon>Micrococcales</taxon>
        <taxon>Micrococcaceae</taxon>
        <taxon>Glutamicibacter</taxon>
    </lineage>
</organism>
<dbReference type="Proteomes" id="UP000235739">
    <property type="component" value="Unassembled WGS sequence"/>
</dbReference>